<evidence type="ECO:0000313" key="2">
    <source>
        <dbReference type="EMBL" id="SDH22174.1"/>
    </source>
</evidence>
<feature type="signal peptide" evidence="1">
    <location>
        <begin position="1"/>
        <end position="24"/>
    </location>
</feature>
<protein>
    <submittedName>
        <fullName evidence="2">Cyclic lactone autoinducer peptide</fullName>
    </submittedName>
</protein>
<dbReference type="AlphaFoldDB" id="A0A1G8AMK2"/>
<reference evidence="3" key="1">
    <citation type="submission" date="2016-10" db="EMBL/GenBank/DDBJ databases">
        <authorList>
            <person name="Varghese N."/>
            <person name="Submissions S."/>
        </authorList>
    </citation>
    <scope>NUCLEOTIDE SEQUENCE [LARGE SCALE GENOMIC DNA]</scope>
    <source>
        <strain evidence="3">DSM 8344</strain>
    </source>
</reference>
<sequence>MKKNIFTVIATILMFLGSASSVFACAVWAYQPKTPKSLQR</sequence>
<dbReference type="STRING" id="1121419.SAMN05443529_11158"/>
<dbReference type="PROSITE" id="PS51257">
    <property type="entry name" value="PROKAR_LIPOPROTEIN"/>
    <property type="match status" value="1"/>
</dbReference>
<accession>A0A1G8AMK2</accession>
<organism evidence="2 3">
    <name type="scientific">Desulfosporosinus hippei DSM 8344</name>
    <dbReference type="NCBI Taxonomy" id="1121419"/>
    <lineage>
        <taxon>Bacteria</taxon>
        <taxon>Bacillati</taxon>
        <taxon>Bacillota</taxon>
        <taxon>Clostridia</taxon>
        <taxon>Eubacteriales</taxon>
        <taxon>Desulfitobacteriaceae</taxon>
        <taxon>Desulfosporosinus</taxon>
    </lineage>
</organism>
<keyword evidence="3" id="KW-1185">Reference proteome</keyword>
<dbReference type="OrthoDB" id="1799527at2"/>
<dbReference type="RefSeq" id="WP_092333183.1">
    <property type="nucleotide sequence ID" value="NZ_FNCP01000011.1"/>
</dbReference>
<proteinExistence type="predicted"/>
<dbReference type="InterPro" id="IPR009229">
    <property type="entry name" value="AgrD"/>
</dbReference>
<evidence type="ECO:0000313" key="3">
    <source>
        <dbReference type="Proteomes" id="UP000198656"/>
    </source>
</evidence>
<feature type="chain" id="PRO_5011500900" evidence="1">
    <location>
        <begin position="25"/>
        <end position="40"/>
    </location>
</feature>
<dbReference type="Proteomes" id="UP000198656">
    <property type="component" value="Unassembled WGS sequence"/>
</dbReference>
<dbReference type="EMBL" id="FNCP01000011">
    <property type="protein sequence ID" value="SDH22174.1"/>
    <property type="molecule type" value="Genomic_DNA"/>
</dbReference>
<gene>
    <name evidence="2" type="ORF">SAMN05443529_11158</name>
</gene>
<evidence type="ECO:0000256" key="1">
    <source>
        <dbReference type="SAM" id="SignalP"/>
    </source>
</evidence>
<dbReference type="NCBIfam" id="TIGR04223">
    <property type="entry name" value="quorum_AgrD"/>
    <property type="match status" value="1"/>
</dbReference>
<name>A0A1G8AMK2_9FIRM</name>
<keyword evidence="1" id="KW-0732">Signal</keyword>